<sequence>MALHFSAQQFEGRFESKRLNNWEYPRFSPPRPRGLKKNAKVVAAKNGHLLPGVKKEGNSFGQYRGTYELPHRISRSFCAHYDACLSGRYKFIGFPRDLCSCQRENRRALACDQRTTLGQEGDPHWMRQKCQTKCEGLQQIKDLHERSQRCKRAKCQVVSEKTVKMPPKVSKVACVAIEKRRRRRTITAFAKGRPAMHANESTASYEGRHKPAPVPDKTPSTTAPAKPKDKPKDKGKDKGKEKDKAKDKGKEKEKERKGSKGH</sequence>
<dbReference type="GO" id="GO:0036064">
    <property type="term" value="C:ciliary basal body"/>
    <property type="evidence" value="ECO:0007669"/>
    <property type="project" value="TreeGrafter"/>
</dbReference>
<keyword evidence="4" id="KW-1185">Reference proteome</keyword>
<dbReference type="GO" id="GO:0044782">
    <property type="term" value="P:cilium organization"/>
    <property type="evidence" value="ECO:0007669"/>
    <property type="project" value="TreeGrafter"/>
</dbReference>
<proteinExistence type="inferred from homology"/>
<comment type="similarity">
    <text evidence="1">Belongs to the Flattop family.</text>
</comment>
<dbReference type="InterPro" id="IPR038797">
    <property type="entry name" value="Fltp"/>
</dbReference>
<dbReference type="Pfam" id="PF22611">
    <property type="entry name" value="CFAP126"/>
    <property type="match status" value="1"/>
</dbReference>
<evidence type="ECO:0000256" key="2">
    <source>
        <dbReference type="ARBA" id="ARBA00033306"/>
    </source>
</evidence>
<dbReference type="PANTHER" id="PTHR34639">
    <property type="entry name" value="PROTEIN FLATTOP"/>
    <property type="match status" value="1"/>
</dbReference>
<dbReference type="AlphaFoldDB" id="A0AB39ZM17"/>
<feature type="compositionally biased region" description="Basic and acidic residues" evidence="3">
    <location>
        <begin position="226"/>
        <end position="262"/>
    </location>
</feature>
<dbReference type="Proteomes" id="UP001652628">
    <property type="component" value="Chromosome X"/>
</dbReference>
<dbReference type="RefSeq" id="XP_016938920.2">
    <property type="nucleotide sequence ID" value="XM_017083431.3"/>
</dbReference>
<name>A0AB39ZM17_DROSZ</name>
<gene>
    <name evidence="5" type="primary">LOC108016704</name>
</gene>
<accession>A0AB39ZM17</accession>
<reference evidence="5" key="1">
    <citation type="submission" date="2025-08" db="UniProtKB">
        <authorList>
            <consortium name="RefSeq"/>
        </authorList>
    </citation>
    <scope>IDENTIFICATION</scope>
</reference>
<dbReference type="CDD" id="cd23705">
    <property type="entry name" value="Flattop"/>
    <property type="match status" value="1"/>
</dbReference>
<evidence type="ECO:0000313" key="5">
    <source>
        <dbReference type="RefSeq" id="XP_016938920.2"/>
    </source>
</evidence>
<protein>
    <recommendedName>
        <fullName evidence="2">Cilia- and flagella-associated protein 126</fullName>
    </recommendedName>
</protein>
<evidence type="ECO:0000256" key="3">
    <source>
        <dbReference type="SAM" id="MobiDB-lite"/>
    </source>
</evidence>
<feature type="compositionally biased region" description="Low complexity" evidence="3">
    <location>
        <begin position="215"/>
        <end position="225"/>
    </location>
</feature>
<dbReference type="PANTHER" id="PTHR34639:SF1">
    <property type="entry name" value="PROTEIN FLATTOP"/>
    <property type="match status" value="1"/>
</dbReference>
<organism evidence="4 5">
    <name type="scientific">Drosophila suzukii</name>
    <name type="common">Spotted-wing drosophila fruit fly</name>
    <dbReference type="NCBI Taxonomy" id="28584"/>
    <lineage>
        <taxon>Eukaryota</taxon>
        <taxon>Metazoa</taxon>
        <taxon>Ecdysozoa</taxon>
        <taxon>Arthropoda</taxon>
        <taxon>Hexapoda</taxon>
        <taxon>Insecta</taxon>
        <taxon>Pterygota</taxon>
        <taxon>Neoptera</taxon>
        <taxon>Endopterygota</taxon>
        <taxon>Diptera</taxon>
        <taxon>Brachycera</taxon>
        <taxon>Muscomorpha</taxon>
        <taxon>Ephydroidea</taxon>
        <taxon>Drosophilidae</taxon>
        <taxon>Drosophila</taxon>
        <taxon>Sophophora</taxon>
    </lineage>
</organism>
<evidence type="ECO:0000313" key="4">
    <source>
        <dbReference type="Proteomes" id="UP001652628"/>
    </source>
</evidence>
<dbReference type="GeneID" id="108016704"/>
<evidence type="ECO:0000256" key="1">
    <source>
        <dbReference type="ARBA" id="ARBA00009887"/>
    </source>
</evidence>
<feature type="region of interest" description="Disordered" evidence="3">
    <location>
        <begin position="186"/>
        <end position="262"/>
    </location>
</feature>